<comment type="similarity">
    <text evidence="7 8">Belongs to the PINc/VapC protein family.</text>
</comment>
<gene>
    <name evidence="8" type="primary">vapC</name>
    <name evidence="10" type="ORF">GA0061100_108269</name>
</gene>
<dbReference type="Proteomes" id="UP000186228">
    <property type="component" value="Unassembled WGS sequence"/>
</dbReference>
<evidence type="ECO:0000256" key="2">
    <source>
        <dbReference type="ARBA" id="ARBA00022649"/>
    </source>
</evidence>
<dbReference type="CDD" id="cd18745">
    <property type="entry name" value="PIN_VapC4-5_FitB-like"/>
    <property type="match status" value="1"/>
</dbReference>
<comment type="cofactor">
    <cofactor evidence="1 8">
        <name>Mg(2+)</name>
        <dbReference type="ChEBI" id="CHEBI:18420"/>
    </cofactor>
</comment>
<evidence type="ECO:0000259" key="9">
    <source>
        <dbReference type="Pfam" id="PF01850"/>
    </source>
</evidence>
<evidence type="ECO:0000256" key="7">
    <source>
        <dbReference type="ARBA" id="ARBA00038093"/>
    </source>
</evidence>
<dbReference type="PANTHER" id="PTHR33653">
    <property type="entry name" value="RIBONUCLEASE VAPC2"/>
    <property type="match status" value="1"/>
</dbReference>
<name>A0A1C3VWR5_9HYPH</name>
<dbReference type="InterPro" id="IPR050556">
    <property type="entry name" value="Type_II_TA_system_RNase"/>
</dbReference>
<proteinExistence type="inferred from homology"/>
<dbReference type="HAMAP" id="MF_00265">
    <property type="entry name" value="VapC_Nob1"/>
    <property type="match status" value="1"/>
</dbReference>
<dbReference type="GO" id="GO:0016787">
    <property type="term" value="F:hydrolase activity"/>
    <property type="evidence" value="ECO:0007669"/>
    <property type="project" value="UniProtKB-KW"/>
</dbReference>
<dbReference type="GO" id="GO:0090729">
    <property type="term" value="F:toxin activity"/>
    <property type="evidence" value="ECO:0007669"/>
    <property type="project" value="UniProtKB-KW"/>
</dbReference>
<dbReference type="InterPro" id="IPR002716">
    <property type="entry name" value="PIN_dom"/>
</dbReference>
<dbReference type="OrthoDB" id="9796690at2"/>
<dbReference type="SUPFAM" id="SSF88723">
    <property type="entry name" value="PIN domain-like"/>
    <property type="match status" value="1"/>
</dbReference>
<protein>
    <recommendedName>
        <fullName evidence="8">Ribonuclease VapC</fullName>
        <shortName evidence="8">RNase VapC</shortName>
        <ecNumber evidence="8">3.1.-.-</ecNumber>
    </recommendedName>
    <alternativeName>
        <fullName evidence="8">Toxin VapC</fullName>
    </alternativeName>
</protein>
<evidence type="ECO:0000256" key="3">
    <source>
        <dbReference type="ARBA" id="ARBA00022722"/>
    </source>
</evidence>
<evidence type="ECO:0000313" key="10">
    <source>
        <dbReference type="EMBL" id="SCB32014.1"/>
    </source>
</evidence>
<dbReference type="AlphaFoldDB" id="A0A1C3VWR5"/>
<keyword evidence="10" id="KW-0255">Endonuclease</keyword>
<reference evidence="11" key="1">
    <citation type="submission" date="2016-08" db="EMBL/GenBank/DDBJ databases">
        <authorList>
            <person name="Varghese N."/>
            <person name="Submissions Spin"/>
        </authorList>
    </citation>
    <scope>NUCLEOTIDE SEQUENCE [LARGE SCALE GENOMIC DNA]</scope>
    <source>
        <strain evidence="11">CCBAU 57015</strain>
    </source>
</reference>
<organism evidence="10 11">
    <name type="scientific">Rhizobium hainanense</name>
    <dbReference type="NCBI Taxonomy" id="52131"/>
    <lineage>
        <taxon>Bacteria</taxon>
        <taxon>Pseudomonadati</taxon>
        <taxon>Pseudomonadota</taxon>
        <taxon>Alphaproteobacteria</taxon>
        <taxon>Hyphomicrobiales</taxon>
        <taxon>Rhizobiaceae</taxon>
        <taxon>Rhizobium/Agrobacterium group</taxon>
        <taxon>Rhizobium</taxon>
    </lineage>
</organism>
<keyword evidence="5 8" id="KW-0378">Hydrolase</keyword>
<dbReference type="Pfam" id="PF01850">
    <property type="entry name" value="PIN"/>
    <property type="match status" value="1"/>
</dbReference>
<evidence type="ECO:0000256" key="5">
    <source>
        <dbReference type="ARBA" id="ARBA00022801"/>
    </source>
</evidence>
<feature type="domain" description="PIN" evidence="9">
    <location>
        <begin position="3"/>
        <end position="121"/>
    </location>
</feature>
<feature type="binding site" evidence="8">
    <location>
        <position position="6"/>
    </location>
    <ligand>
        <name>Mg(2+)</name>
        <dbReference type="ChEBI" id="CHEBI:18420"/>
    </ligand>
</feature>
<evidence type="ECO:0000256" key="8">
    <source>
        <dbReference type="HAMAP-Rule" id="MF_00265"/>
    </source>
</evidence>
<dbReference type="GO" id="GO:0004540">
    <property type="term" value="F:RNA nuclease activity"/>
    <property type="evidence" value="ECO:0007669"/>
    <property type="project" value="InterPro"/>
</dbReference>
<evidence type="ECO:0000256" key="1">
    <source>
        <dbReference type="ARBA" id="ARBA00001946"/>
    </source>
</evidence>
<dbReference type="InterPro" id="IPR022907">
    <property type="entry name" value="VapC_family"/>
</dbReference>
<keyword evidence="11" id="KW-1185">Reference proteome</keyword>
<keyword evidence="2 8" id="KW-1277">Toxin-antitoxin system</keyword>
<dbReference type="EC" id="3.1.-.-" evidence="8"/>
<keyword evidence="4 8" id="KW-0479">Metal-binding</keyword>
<dbReference type="PANTHER" id="PTHR33653:SF1">
    <property type="entry name" value="RIBONUCLEASE VAPC2"/>
    <property type="match status" value="1"/>
</dbReference>
<comment type="function">
    <text evidence="8">Toxic component of a toxin-antitoxin (TA) system. An RNase.</text>
</comment>
<keyword evidence="3 8" id="KW-0540">Nuclease</keyword>
<evidence type="ECO:0000256" key="6">
    <source>
        <dbReference type="ARBA" id="ARBA00022842"/>
    </source>
</evidence>
<keyword evidence="6 8" id="KW-0460">Magnesium</keyword>
<dbReference type="InterPro" id="IPR029060">
    <property type="entry name" value="PIN-like_dom_sf"/>
</dbReference>
<feature type="binding site" evidence="8">
    <location>
        <position position="95"/>
    </location>
    <ligand>
        <name>Mg(2+)</name>
        <dbReference type="ChEBI" id="CHEBI:18420"/>
    </ligand>
</feature>
<dbReference type="EMBL" id="FMAC01000008">
    <property type="protein sequence ID" value="SCB32014.1"/>
    <property type="molecule type" value="Genomic_DNA"/>
</dbReference>
<evidence type="ECO:0000313" key="11">
    <source>
        <dbReference type="Proteomes" id="UP000186228"/>
    </source>
</evidence>
<dbReference type="GO" id="GO:0000287">
    <property type="term" value="F:magnesium ion binding"/>
    <property type="evidence" value="ECO:0007669"/>
    <property type="project" value="UniProtKB-UniRule"/>
</dbReference>
<keyword evidence="8" id="KW-0800">Toxin</keyword>
<dbReference type="RefSeq" id="WP_075855451.1">
    <property type="nucleotide sequence ID" value="NZ_FMAC01000008.1"/>
</dbReference>
<dbReference type="STRING" id="52131.GA0061100_108269"/>
<accession>A0A1C3VWR5</accession>
<sequence>MKYLLDSNAVIALMKGHSGFMSELRRHKPQDFAIPAIVAHELFYGAYKGQRVAENLARVEALQFETLDFDKEDARVAGEIRAALAFLGTPIGAYDVLIAGQAIARDLILVTHNVREFQRIRQLRFEDWESLPSG</sequence>
<evidence type="ECO:0000256" key="4">
    <source>
        <dbReference type="ARBA" id="ARBA00022723"/>
    </source>
</evidence>
<dbReference type="Gene3D" id="3.40.50.1010">
    <property type="entry name" value="5'-nuclease"/>
    <property type="match status" value="1"/>
</dbReference>
<dbReference type="GO" id="GO:0004519">
    <property type="term" value="F:endonuclease activity"/>
    <property type="evidence" value="ECO:0007669"/>
    <property type="project" value="UniProtKB-KW"/>
</dbReference>